<sequence length="102" mass="11632">MTTRTGSKQGRQAAKSSLKVPGKDQAKSEKQPTNVLEIVPGKFNETDWLSLLENDDTEDFIADIFENIWTETSKQIQQIYIRKQLLPFTLMMTENALSNVIQ</sequence>
<keyword evidence="3" id="KW-1185">Reference proteome</keyword>
<feature type="region of interest" description="Disordered" evidence="1">
    <location>
        <begin position="1"/>
        <end position="33"/>
    </location>
</feature>
<organism evidence="2 3">
    <name type="scientific">Rotaria sordida</name>
    <dbReference type="NCBI Taxonomy" id="392033"/>
    <lineage>
        <taxon>Eukaryota</taxon>
        <taxon>Metazoa</taxon>
        <taxon>Spiralia</taxon>
        <taxon>Gnathifera</taxon>
        <taxon>Rotifera</taxon>
        <taxon>Eurotatoria</taxon>
        <taxon>Bdelloidea</taxon>
        <taxon>Philodinida</taxon>
        <taxon>Philodinidae</taxon>
        <taxon>Rotaria</taxon>
    </lineage>
</organism>
<dbReference type="Pfam" id="PF15479">
    <property type="entry name" value="DUF4639"/>
    <property type="match status" value="1"/>
</dbReference>
<proteinExistence type="predicted"/>
<name>A0A816FM48_9BILA</name>
<dbReference type="InterPro" id="IPR028042">
    <property type="entry name" value="DUF4639"/>
</dbReference>
<feature type="non-terminal residue" evidence="2">
    <location>
        <position position="102"/>
    </location>
</feature>
<dbReference type="AlphaFoldDB" id="A0A816FM48"/>
<evidence type="ECO:0000256" key="1">
    <source>
        <dbReference type="SAM" id="MobiDB-lite"/>
    </source>
</evidence>
<dbReference type="Proteomes" id="UP000663870">
    <property type="component" value="Unassembled WGS sequence"/>
</dbReference>
<accession>A0A816FM48</accession>
<evidence type="ECO:0000313" key="3">
    <source>
        <dbReference type="Proteomes" id="UP000663870"/>
    </source>
</evidence>
<dbReference type="PANTHER" id="PTHR34438">
    <property type="entry name" value="SI:DKEY-97L20.6"/>
    <property type="match status" value="1"/>
</dbReference>
<dbReference type="EMBL" id="CAJNOL010013274">
    <property type="protein sequence ID" value="CAF1663128.1"/>
    <property type="molecule type" value="Genomic_DNA"/>
</dbReference>
<protein>
    <submittedName>
        <fullName evidence="2">Uncharacterized protein</fullName>
    </submittedName>
</protein>
<feature type="compositionally biased region" description="Basic and acidic residues" evidence="1">
    <location>
        <begin position="21"/>
        <end position="30"/>
    </location>
</feature>
<feature type="compositionally biased region" description="Polar residues" evidence="1">
    <location>
        <begin position="1"/>
        <end position="10"/>
    </location>
</feature>
<dbReference type="PANTHER" id="PTHR34438:SF1">
    <property type="entry name" value="CHROMOSOME 2 OPEN READING FRAME 81"/>
    <property type="match status" value="1"/>
</dbReference>
<gene>
    <name evidence="2" type="ORF">JXQ802_LOCUS56370</name>
</gene>
<evidence type="ECO:0000313" key="2">
    <source>
        <dbReference type="EMBL" id="CAF1663128.1"/>
    </source>
</evidence>
<reference evidence="2" key="1">
    <citation type="submission" date="2021-02" db="EMBL/GenBank/DDBJ databases">
        <authorList>
            <person name="Nowell W R."/>
        </authorList>
    </citation>
    <scope>NUCLEOTIDE SEQUENCE</scope>
</reference>
<comment type="caution">
    <text evidence="2">The sequence shown here is derived from an EMBL/GenBank/DDBJ whole genome shotgun (WGS) entry which is preliminary data.</text>
</comment>